<dbReference type="AlphaFoldDB" id="A0A9X6NCQ1"/>
<protein>
    <recommendedName>
        <fullName evidence="1">Ubiquitin-like domain-containing protein</fullName>
    </recommendedName>
</protein>
<dbReference type="EMBL" id="MTYJ01000185">
    <property type="protein sequence ID" value="OWA50213.1"/>
    <property type="molecule type" value="Genomic_DNA"/>
</dbReference>
<dbReference type="SUPFAM" id="SSF54236">
    <property type="entry name" value="Ubiquitin-like"/>
    <property type="match status" value="1"/>
</dbReference>
<dbReference type="PROSITE" id="PS50053">
    <property type="entry name" value="UBIQUITIN_2"/>
    <property type="match status" value="1"/>
</dbReference>
<evidence type="ECO:0000313" key="3">
    <source>
        <dbReference type="Proteomes" id="UP000192578"/>
    </source>
</evidence>
<dbReference type="InterPro" id="IPR000626">
    <property type="entry name" value="Ubiquitin-like_dom"/>
</dbReference>
<dbReference type="CDD" id="cd17039">
    <property type="entry name" value="Ubl_ubiquitin_like"/>
    <property type="match status" value="1"/>
</dbReference>
<evidence type="ECO:0000259" key="1">
    <source>
        <dbReference type="PROSITE" id="PS50053"/>
    </source>
</evidence>
<name>A0A9X6NCQ1_HYPEX</name>
<dbReference type="Proteomes" id="UP000192578">
    <property type="component" value="Unassembled WGS sequence"/>
</dbReference>
<keyword evidence="3" id="KW-1185">Reference proteome</keyword>
<dbReference type="Pfam" id="PF00240">
    <property type="entry name" value="ubiquitin"/>
    <property type="match status" value="1"/>
</dbReference>
<organism evidence="2 3">
    <name type="scientific">Hypsibius exemplaris</name>
    <name type="common">Freshwater tardigrade</name>
    <dbReference type="NCBI Taxonomy" id="2072580"/>
    <lineage>
        <taxon>Eukaryota</taxon>
        <taxon>Metazoa</taxon>
        <taxon>Ecdysozoa</taxon>
        <taxon>Tardigrada</taxon>
        <taxon>Eutardigrada</taxon>
        <taxon>Parachela</taxon>
        <taxon>Hypsibioidea</taxon>
        <taxon>Hypsibiidae</taxon>
        <taxon>Hypsibius</taxon>
    </lineage>
</organism>
<dbReference type="Gene3D" id="3.10.20.90">
    <property type="entry name" value="Phosphatidylinositol 3-kinase Catalytic Subunit, Chain A, domain 1"/>
    <property type="match status" value="1"/>
</dbReference>
<feature type="domain" description="Ubiquitin-like" evidence="1">
    <location>
        <begin position="1"/>
        <end position="68"/>
    </location>
</feature>
<comment type="caution">
    <text evidence="2">The sequence shown here is derived from an EMBL/GenBank/DDBJ whole genome shotgun (WGS) entry which is preliminary data.</text>
</comment>
<evidence type="ECO:0000313" key="2">
    <source>
        <dbReference type="EMBL" id="OWA50213.1"/>
    </source>
</evidence>
<reference evidence="3" key="1">
    <citation type="submission" date="2017-01" db="EMBL/GenBank/DDBJ databases">
        <title>Comparative genomics of anhydrobiosis in the tardigrade Hypsibius dujardini.</title>
        <authorList>
            <person name="Yoshida Y."/>
            <person name="Koutsovoulos G."/>
            <person name="Laetsch D."/>
            <person name="Stevens L."/>
            <person name="Kumar S."/>
            <person name="Horikawa D."/>
            <person name="Ishino K."/>
            <person name="Komine S."/>
            <person name="Tomita M."/>
            <person name="Blaxter M."/>
            <person name="Arakawa K."/>
        </authorList>
    </citation>
    <scope>NUCLEOTIDE SEQUENCE [LARGE SCALE GENOMIC DNA]</scope>
    <source>
        <strain evidence="3">Z151</strain>
    </source>
</reference>
<gene>
    <name evidence="2" type="ORF">BV898_14738</name>
</gene>
<sequence>MWILIQTPISGCGPFRLDVDPNETIRTVERRIAYLIPNIRVENYQLTSQGKRLNETLSDYGILQDGAIVHLNLRFELPTGQPQRHRHRHHRTARERLPAEFQRNSTLSRSMKRREGSVLDVDVKDQDISNNFIYDVVQTCDKNEYGFDHFYRRANADGFG</sequence>
<proteinExistence type="predicted"/>
<dbReference type="InterPro" id="IPR029071">
    <property type="entry name" value="Ubiquitin-like_domsf"/>
</dbReference>
<accession>A0A9X6NCQ1</accession>